<evidence type="ECO:0000256" key="1">
    <source>
        <dbReference type="SAM" id="MobiDB-lite"/>
    </source>
</evidence>
<dbReference type="InterPro" id="IPR008972">
    <property type="entry name" value="Cupredoxin"/>
</dbReference>
<dbReference type="SUPFAM" id="SSF49503">
    <property type="entry name" value="Cupredoxins"/>
    <property type="match status" value="1"/>
</dbReference>
<evidence type="ECO:0000313" key="2">
    <source>
        <dbReference type="EMBL" id="TWT53176.1"/>
    </source>
</evidence>
<dbReference type="EMBL" id="SJPI01000001">
    <property type="protein sequence ID" value="TWT53176.1"/>
    <property type="molecule type" value="Genomic_DNA"/>
</dbReference>
<dbReference type="AlphaFoldDB" id="A0A5C5WQU8"/>
<feature type="compositionally biased region" description="Polar residues" evidence="1">
    <location>
        <begin position="13"/>
        <end position="29"/>
    </location>
</feature>
<keyword evidence="3" id="KW-1185">Reference proteome</keyword>
<feature type="region of interest" description="Disordered" evidence="1">
    <location>
        <begin position="1"/>
        <end position="29"/>
    </location>
</feature>
<sequence>MDLPPARVADQGVAQSDAQSAIPVSTQSPTPHAVQSVCQLSIQFVYDGSIPGPRPVTIGETTVFCGDPGMVDESLIVDPSTFGIANILVTADLQTQNPPTSLSQTHVIRCEGCRFDPHVVLARAGDSIEFANRDVFGHIVQIRFFDNPYVAVAVPKDRAHSFAVKQSERTPAAVGCQQFPWMQSFIAVPDSPVAGLSDSTGKVVLDHLPAGQTVGLRLWHELAKFDSVLVDGKSTPVERGRLSISLGSREDQACTIAIPPTAFEN</sequence>
<proteinExistence type="predicted"/>
<dbReference type="OrthoDB" id="9772097at2"/>
<evidence type="ECO:0000313" key="3">
    <source>
        <dbReference type="Proteomes" id="UP000316598"/>
    </source>
</evidence>
<organism evidence="2 3">
    <name type="scientific">Rubripirellula amarantea</name>
    <dbReference type="NCBI Taxonomy" id="2527999"/>
    <lineage>
        <taxon>Bacteria</taxon>
        <taxon>Pseudomonadati</taxon>
        <taxon>Planctomycetota</taxon>
        <taxon>Planctomycetia</taxon>
        <taxon>Pirellulales</taxon>
        <taxon>Pirellulaceae</taxon>
        <taxon>Rubripirellula</taxon>
    </lineage>
</organism>
<reference evidence="2 3" key="1">
    <citation type="submission" date="2019-02" db="EMBL/GenBank/DDBJ databases">
        <title>Deep-cultivation of Planctomycetes and their phenomic and genomic characterization uncovers novel biology.</title>
        <authorList>
            <person name="Wiegand S."/>
            <person name="Jogler M."/>
            <person name="Boedeker C."/>
            <person name="Pinto D."/>
            <person name="Vollmers J."/>
            <person name="Rivas-Marin E."/>
            <person name="Kohn T."/>
            <person name="Peeters S.H."/>
            <person name="Heuer A."/>
            <person name="Rast P."/>
            <person name="Oberbeckmann S."/>
            <person name="Bunk B."/>
            <person name="Jeske O."/>
            <person name="Meyerdierks A."/>
            <person name="Storesund J.E."/>
            <person name="Kallscheuer N."/>
            <person name="Luecker S."/>
            <person name="Lage O.M."/>
            <person name="Pohl T."/>
            <person name="Merkel B.J."/>
            <person name="Hornburger P."/>
            <person name="Mueller R.-W."/>
            <person name="Bruemmer F."/>
            <person name="Labrenz M."/>
            <person name="Spormann A.M."/>
            <person name="Op Den Camp H."/>
            <person name="Overmann J."/>
            <person name="Amann R."/>
            <person name="Jetten M.S.M."/>
            <person name="Mascher T."/>
            <person name="Medema M.H."/>
            <person name="Devos D.P."/>
            <person name="Kaster A.-K."/>
            <person name="Ovreas L."/>
            <person name="Rohde M."/>
            <person name="Galperin M.Y."/>
            <person name="Jogler C."/>
        </authorList>
    </citation>
    <scope>NUCLEOTIDE SEQUENCE [LARGE SCALE GENOMIC DNA]</scope>
    <source>
        <strain evidence="2 3">Pla22</strain>
    </source>
</reference>
<comment type="caution">
    <text evidence="2">The sequence shown here is derived from an EMBL/GenBank/DDBJ whole genome shotgun (WGS) entry which is preliminary data.</text>
</comment>
<accession>A0A5C5WQU8</accession>
<gene>
    <name evidence="2" type="ORF">Pla22_08040</name>
</gene>
<name>A0A5C5WQU8_9BACT</name>
<dbReference type="Proteomes" id="UP000316598">
    <property type="component" value="Unassembled WGS sequence"/>
</dbReference>
<dbReference type="RefSeq" id="WP_146513439.1">
    <property type="nucleotide sequence ID" value="NZ_SJPI01000001.1"/>
</dbReference>
<protein>
    <submittedName>
        <fullName evidence="2">Uncharacterized protein</fullName>
    </submittedName>
</protein>